<dbReference type="Gene3D" id="3.40.470.10">
    <property type="entry name" value="Uracil-DNA glycosylase-like domain"/>
    <property type="match status" value="1"/>
</dbReference>
<evidence type="ECO:0000313" key="2">
    <source>
        <dbReference type="Proteomes" id="UP000757890"/>
    </source>
</evidence>
<proteinExistence type="predicted"/>
<protein>
    <submittedName>
        <fullName evidence="1">Uracil-DNA glycosylase</fullName>
    </submittedName>
</protein>
<comment type="caution">
    <text evidence="1">The sequence shown here is derived from an EMBL/GenBank/DDBJ whole genome shotgun (WGS) entry which is preliminary data.</text>
</comment>
<dbReference type="InterPro" id="IPR036895">
    <property type="entry name" value="Uracil-DNA_glycosylase-like_sf"/>
</dbReference>
<accession>A0A930B749</accession>
<evidence type="ECO:0000313" key="1">
    <source>
        <dbReference type="EMBL" id="MBF1128675.1"/>
    </source>
</evidence>
<dbReference type="CDD" id="cd10035">
    <property type="entry name" value="UDG_like"/>
    <property type="match status" value="1"/>
</dbReference>
<reference evidence="1" key="1">
    <citation type="submission" date="2020-04" db="EMBL/GenBank/DDBJ databases">
        <title>Deep metagenomics examines the oral microbiome during advanced dental caries in children, revealing novel taxa and co-occurrences with host molecules.</title>
        <authorList>
            <person name="Baker J.L."/>
            <person name="Morton J.T."/>
            <person name="Dinis M."/>
            <person name="Alvarez R."/>
            <person name="Tran N.C."/>
            <person name="Knight R."/>
            <person name="Edlund A."/>
        </authorList>
    </citation>
    <scope>NUCLEOTIDE SEQUENCE</scope>
    <source>
        <strain evidence="1">JCVI_32_bin.14</strain>
    </source>
</reference>
<sequence length="232" mass="25932">MINESIKNFIESLAEYHAENVFNPWADTNPDYEIENAVILRRRQLETYLSRRLSAAKLLLIAEACGYQGGHFTGIAMTCERMILGYHKTVTPMMILGKEGTRTSRKDSLFIKKEIQREKGFNEPTDTVAWSACLEAGLGPDEFILWNIFPFHPYKKGCFLSNRTPTDEELSVGLDYTRQLLEITGTLPIFAVGKKSEITLSAAGVSVIGLRHPANGGANIFRKGLKDNLPCS</sequence>
<dbReference type="SUPFAM" id="SSF52141">
    <property type="entry name" value="Uracil-DNA glycosylase-like"/>
    <property type="match status" value="1"/>
</dbReference>
<dbReference type="AlphaFoldDB" id="A0A930B749"/>
<dbReference type="EMBL" id="JABZMK010000001">
    <property type="protein sequence ID" value="MBF1128675.1"/>
    <property type="molecule type" value="Genomic_DNA"/>
</dbReference>
<organism evidence="1 2">
    <name type="scientific">Dialister invisus</name>
    <dbReference type="NCBI Taxonomy" id="218538"/>
    <lineage>
        <taxon>Bacteria</taxon>
        <taxon>Bacillati</taxon>
        <taxon>Bacillota</taxon>
        <taxon>Negativicutes</taxon>
        <taxon>Veillonellales</taxon>
        <taxon>Veillonellaceae</taxon>
        <taxon>Dialister</taxon>
    </lineage>
</organism>
<name>A0A930B749_9FIRM</name>
<gene>
    <name evidence="1" type="ORF">HXL70_01295</name>
</gene>
<dbReference type="Proteomes" id="UP000757890">
    <property type="component" value="Unassembled WGS sequence"/>
</dbReference>
<dbReference type="RefSeq" id="WP_276638504.1">
    <property type="nucleotide sequence ID" value="NZ_CATXWY010000004.1"/>
</dbReference>